<organism evidence="1">
    <name type="scientific">Caldiarchaeum subterraneum</name>
    <dbReference type="NCBI Taxonomy" id="311458"/>
    <lineage>
        <taxon>Archaea</taxon>
        <taxon>Nitrososphaerota</taxon>
        <taxon>Candidatus Caldarchaeales</taxon>
        <taxon>Candidatus Caldarchaeaceae</taxon>
        <taxon>Candidatus Caldarchaeum</taxon>
    </lineage>
</organism>
<gene>
    <name evidence="1" type="ORF">ENT82_01010</name>
</gene>
<reference evidence="1" key="1">
    <citation type="journal article" date="2020" name="mSystems">
        <title>Genome- and Community-Level Interaction Insights into Carbon Utilization and Element Cycling Functions of Hydrothermarchaeota in Hydrothermal Sediment.</title>
        <authorList>
            <person name="Zhou Z."/>
            <person name="Liu Y."/>
            <person name="Xu W."/>
            <person name="Pan J."/>
            <person name="Luo Z.H."/>
            <person name="Li M."/>
        </authorList>
    </citation>
    <scope>NUCLEOTIDE SEQUENCE [LARGE SCALE GENOMIC DNA]</scope>
    <source>
        <strain evidence="1">SpSt-613</strain>
    </source>
</reference>
<protein>
    <recommendedName>
        <fullName evidence="2">DNA methylase</fullName>
    </recommendedName>
</protein>
<dbReference type="EMBL" id="DTAD01000013">
    <property type="protein sequence ID" value="HGN89699.1"/>
    <property type="molecule type" value="Genomic_DNA"/>
</dbReference>
<accession>A0A7C4DZ46</accession>
<evidence type="ECO:0000313" key="1">
    <source>
        <dbReference type="EMBL" id="HGN89699.1"/>
    </source>
</evidence>
<proteinExistence type="predicted"/>
<evidence type="ECO:0008006" key="2">
    <source>
        <dbReference type="Google" id="ProtNLM"/>
    </source>
</evidence>
<dbReference type="AlphaFoldDB" id="A0A7C4DZ46"/>
<comment type="caution">
    <text evidence="1">The sequence shown here is derived from an EMBL/GenBank/DDBJ whole genome shotgun (WGS) entry which is preliminary data.</text>
</comment>
<sequence length="86" mass="10171">MSEDFRWVDPRVYYSWVGSYWYRSLRDFDGYTLPQPTPATLPFLPAEFHRHPATMNPWLASWIFRRYLQLQRVVVEPMAGVGGTGM</sequence>
<name>A0A7C4DZ46_CALS0</name>